<sequence length="232" mass="24604">MSFTKFLSASSLAIVAMSGAAFAGGYVAPVEPAPIIEAPVVLPVADWAGGYAGGSLGYSFGADDEIGIRDGGVMYPALGDVEVSGVTAGLHAGYRWQRDNWVFGPELWVEGGSVDDTATIAEGVDVTSEVNYLVGLQLKTGYVVNPQTLVYGTVGYVRGDFDYSIGDQTEGYTADGYSLGLGVERKIRDNLAVFAEWQYRNFGKENVDFGDGLSTNATPEHHNVKVGVNFSF</sequence>
<evidence type="ECO:0000313" key="7">
    <source>
        <dbReference type="EMBL" id="SEN80949.1"/>
    </source>
</evidence>
<dbReference type="Pfam" id="PF13505">
    <property type="entry name" value="OMP_b-brl"/>
    <property type="match status" value="1"/>
</dbReference>
<dbReference type="InterPro" id="IPR051692">
    <property type="entry name" value="OMP-like"/>
</dbReference>
<evidence type="ECO:0000256" key="1">
    <source>
        <dbReference type="ARBA" id="ARBA00004370"/>
    </source>
</evidence>
<dbReference type="SUPFAM" id="SSF56925">
    <property type="entry name" value="OMPA-like"/>
    <property type="match status" value="1"/>
</dbReference>
<dbReference type="InterPro" id="IPR027385">
    <property type="entry name" value="Beta-barrel_OMP"/>
</dbReference>
<comment type="similarity">
    <text evidence="4">Belongs to the Omp25/RopB family.</text>
</comment>
<evidence type="ECO:0000256" key="4">
    <source>
        <dbReference type="ARBA" id="ARBA00038306"/>
    </source>
</evidence>
<keyword evidence="3" id="KW-0472">Membrane</keyword>
<organism evidence="7 8">
    <name type="scientific">Paracoccus alcaliphilus</name>
    <dbReference type="NCBI Taxonomy" id="34002"/>
    <lineage>
        <taxon>Bacteria</taxon>
        <taxon>Pseudomonadati</taxon>
        <taxon>Pseudomonadota</taxon>
        <taxon>Alphaproteobacteria</taxon>
        <taxon>Rhodobacterales</taxon>
        <taxon>Paracoccaceae</taxon>
        <taxon>Paracoccus</taxon>
    </lineage>
</organism>
<dbReference type="InterPro" id="IPR006315">
    <property type="entry name" value="OM_autotransptr_brl_dom"/>
</dbReference>
<keyword evidence="8" id="KW-1185">Reference proteome</keyword>
<dbReference type="AlphaFoldDB" id="A0A1H8JJN3"/>
<dbReference type="EMBL" id="FODE01000017">
    <property type="protein sequence ID" value="SEN80949.1"/>
    <property type="molecule type" value="Genomic_DNA"/>
</dbReference>
<evidence type="ECO:0000313" key="8">
    <source>
        <dbReference type="Proteomes" id="UP000199054"/>
    </source>
</evidence>
<feature type="chain" id="PRO_5011686040" evidence="5">
    <location>
        <begin position="24"/>
        <end position="232"/>
    </location>
</feature>
<dbReference type="Proteomes" id="UP000199054">
    <property type="component" value="Unassembled WGS sequence"/>
</dbReference>
<dbReference type="PANTHER" id="PTHR34001">
    <property type="entry name" value="BLL7405 PROTEIN"/>
    <property type="match status" value="1"/>
</dbReference>
<dbReference type="OrthoDB" id="9815357at2"/>
<comment type="subcellular location">
    <subcellularLocation>
        <location evidence="1">Membrane</location>
    </subcellularLocation>
</comment>
<dbReference type="STRING" id="34002.SAMN04489859_101782"/>
<dbReference type="Gene3D" id="2.40.160.20">
    <property type="match status" value="1"/>
</dbReference>
<proteinExistence type="inferred from homology"/>
<feature type="domain" description="Outer membrane protein beta-barrel" evidence="6">
    <location>
        <begin position="44"/>
        <end position="232"/>
    </location>
</feature>
<evidence type="ECO:0000259" key="6">
    <source>
        <dbReference type="Pfam" id="PF13505"/>
    </source>
</evidence>
<dbReference type="NCBIfam" id="TIGR01414">
    <property type="entry name" value="autotrans_barl"/>
    <property type="match status" value="1"/>
</dbReference>
<dbReference type="InterPro" id="IPR011250">
    <property type="entry name" value="OMP/PagP_B-barrel"/>
</dbReference>
<keyword evidence="2 5" id="KW-0732">Signal</keyword>
<name>A0A1H8JJN3_9RHOB</name>
<feature type="signal peptide" evidence="5">
    <location>
        <begin position="1"/>
        <end position="23"/>
    </location>
</feature>
<gene>
    <name evidence="7" type="ORF">SAMN04489859_101782</name>
</gene>
<dbReference type="PANTHER" id="PTHR34001:SF3">
    <property type="entry name" value="BLL7405 PROTEIN"/>
    <property type="match status" value="1"/>
</dbReference>
<accession>A0A1H8JJN3</accession>
<dbReference type="RefSeq" id="WP_090613025.1">
    <property type="nucleotide sequence ID" value="NZ_CP067124.1"/>
</dbReference>
<protein>
    <submittedName>
        <fullName evidence="7">Outer membrane immunogenic protein</fullName>
    </submittedName>
</protein>
<evidence type="ECO:0000256" key="2">
    <source>
        <dbReference type="ARBA" id="ARBA00022729"/>
    </source>
</evidence>
<dbReference type="GO" id="GO:0019867">
    <property type="term" value="C:outer membrane"/>
    <property type="evidence" value="ECO:0007669"/>
    <property type="project" value="InterPro"/>
</dbReference>
<evidence type="ECO:0000256" key="3">
    <source>
        <dbReference type="ARBA" id="ARBA00023136"/>
    </source>
</evidence>
<evidence type="ECO:0000256" key="5">
    <source>
        <dbReference type="SAM" id="SignalP"/>
    </source>
</evidence>
<reference evidence="7 8" key="1">
    <citation type="submission" date="2016-10" db="EMBL/GenBank/DDBJ databases">
        <authorList>
            <person name="de Groot N.N."/>
        </authorList>
    </citation>
    <scope>NUCLEOTIDE SEQUENCE [LARGE SCALE GENOMIC DNA]</scope>
    <source>
        <strain evidence="7 8">DSM 8512</strain>
    </source>
</reference>